<sequence length="95" mass="10737">MYAKIGVMLLWMLCMVTVMAATVDAKQKREARRQHNSHVTAARQKRNVGGSVSSLQNLMNAVERDDHMAITEQYMNYTPSTPAPENINCWVEVPT</sequence>
<protein>
    <submittedName>
        <fullName evidence="3">Uncharacterized protein</fullName>
    </submittedName>
</protein>
<proteinExistence type="predicted"/>
<evidence type="ECO:0000313" key="4">
    <source>
        <dbReference type="Proteomes" id="UP001519460"/>
    </source>
</evidence>
<dbReference type="AlphaFoldDB" id="A0ABD0K9Q4"/>
<feature type="signal peptide" evidence="2">
    <location>
        <begin position="1"/>
        <end position="20"/>
    </location>
</feature>
<feature type="non-terminal residue" evidence="3">
    <location>
        <position position="95"/>
    </location>
</feature>
<keyword evidence="4" id="KW-1185">Reference proteome</keyword>
<organism evidence="3 4">
    <name type="scientific">Batillaria attramentaria</name>
    <dbReference type="NCBI Taxonomy" id="370345"/>
    <lineage>
        <taxon>Eukaryota</taxon>
        <taxon>Metazoa</taxon>
        <taxon>Spiralia</taxon>
        <taxon>Lophotrochozoa</taxon>
        <taxon>Mollusca</taxon>
        <taxon>Gastropoda</taxon>
        <taxon>Caenogastropoda</taxon>
        <taxon>Sorbeoconcha</taxon>
        <taxon>Cerithioidea</taxon>
        <taxon>Batillariidae</taxon>
        <taxon>Batillaria</taxon>
    </lineage>
</organism>
<feature type="region of interest" description="Disordered" evidence="1">
    <location>
        <begin position="29"/>
        <end position="51"/>
    </location>
</feature>
<comment type="caution">
    <text evidence="3">The sequence shown here is derived from an EMBL/GenBank/DDBJ whole genome shotgun (WGS) entry which is preliminary data.</text>
</comment>
<dbReference type="Proteomes" id="UP001519460">
    <property type="component" value="Unassembled WGS sequence"/>
</dbReference>
<name>A0ABD0K9Q4_9CAEN</name>
<evidence type="ECO:0000256" key="1">
    <source>
        <dbReference type="SAM" id="MobiDB-lite"/>
    </source>
</evidence>
<reference evidence="3 4" key="1">
    <citation type="journal article" date="2023" name="Sci. Data">
        <title>Genome assembly of the Korean intertidal mud-creeper Batillaria attramentaria.</title>
        <authorList>
            <person name="Patra A.K."/>
            <person name="Ho P.T."/>
            <person name="Jun S."/>
            <person name="Lee S.J."/>
            <person name="Kim Y."/>
            <person name="Won Y.J."/>
        </authorList>
    </citation>
    <scope>NUCLEOTIDE SEQUENCE [LARGE SCALE GENOMIC DNA]</scope>
    <source>
        <strain evidence="3">Wonlab-2016</strain>
    </source>
</reference>
<dbReference type="EMBL" id="JACVVK020000221">
    <property type="protein sequence ID" value="KAK7483752.1"/>
    <property type="molecule type" value="Genomic_DNA"/>
</dbReference>
<evidence type="ECO:0000256" key="2">
    <source>
        <dbReference type="SAM" id="SignalP"/>
    </source>
</evidence>
<evidence type="ECO:0000313" key="3">
    <source>
        <dbReference type="EMBL" id="KAK7483752.1"/>
    </source>
</evidence>
<accession>A0ABD0K9Q4</accession>
<keyword evidence="2" id="KW-0732">Signal</keyword>
<gene>
    <name evidence="3" type="ORF">BaRGS_00024968</name>
</gene>
<feature type="chain" id="PRO_5044795708" evidence="2">
    <location>
        <begin position="21"/>
        <end position="95"/>
    </location>
</feature>